<sequence length="129" mass="13862">MKACFVEMGSEEANIDLLHANISGTDTFTGNSVCDSGLHRYRKLTKAIPLSVATKCAGRRSYVEGMGYIIFKGEDNKTVIINGVFYSPDAACTLISPAALIRAGASISTSNNDILIHNSSDLPVYVNRD</sequence>
<organism evidence="1 2">
    <name type="scientific">Austropuccinia psidii MF-1</name>
    <dbReference type="NCBI Taxonomy" id="1389203"/>
    <lineage>
        <taxon>Eukaryota</taxon>
        <taxon>Fungi</taxon>
        <taxon>Dikarya</taxon>
        <taxon>Basidiomycota</taxon>
        <taxon>Pucciniomycotina</taxon>
        <taxon>Pucciniomycetes</taxon>
        <taxon>Pucciniales</taxon>
        <taxon>Sphaerophragmiaceae</taxon>
        <taxon>Austropuccinia</taxon>
    </lineage>
</organism>
<dbReference type="OrthoDB" id="2517084at2759"/>
<evidence type="ECO:0000313" key="1">
    <source>
        <dbReference type="EMBL" id="MBW0486045.1"/>
    </source>
</evidence>
<proteinExistence type="predicted"/>
<gene>
    <name evidence="1" type="ORF">O181_025760</name>
</gene>
<evidence type="ECO:0000313" key="2">
    <source>
        <dbReference type="Proteomes" id="UP000765509"/>
    </source>
</evidence>
<accession>A0A9Q3CN89</accession>
<comment type="caution">
    <text evidence="1">The sequence shown here is derived from an EMBL/GenBank/DDBJ whole genome shotgun (WGS) entry which is preliminary data.</text>
</comment>
<protein>
    <submittedName>
        <fullName evidence="1">Uncharacterized protein</fullName>
    </submittedName>
</protein>
<keyword evidence="2" id="KW-1185">Reference proteome</keyword>
<dbReference type="AlphaFoldDB" id="A0A9Q3CN89"/>
<reference evidence="1" key="1">
    <citation type="submission" date="2021-03" db="EMBL/GenBank/DDBJ databases">
        <title>Draft genome sequence of rust myrtle Austropuccinia psidii MF-1, a brazilian biotype.</title>
        <authorList>
            <person name="Quecine M.C."/>
            <person name="Pachon D.M.R."/>
            <person name="Bonatelli M.L."/>
            <person name="Correr F.H."/>
            <person name="Franceschini L.M."/>
            <person name="Leite T.F."/>
            <person name="Margarido G.R.A."/>
            <person name="Almeida C.A."/>
            <person name="Ferrarezi J.A."/>
            <person name="Labate C.A."/>
        </authorList>
    </citation>
    <scope>NUCLEOTIDE SEQUENCE</scope>
    <source>
        <strain evidence="1">MF-1</strain>
    </source>
</reference>
<dbReference type="EMBL" id="AVOT02008457">
    <property type="protein sequence ID" value="MBW0486045.1"/>
    <property type="molecule type" value="Genomic_DNA"/>
</dbReference>
<dbReference type="Proteomes" id="UP000765509">
    <property type="component" value="Unassembled WGS sequence"/>
</dbReference>
<name>A0A9Q3CN89_9BASI</name>